<reference evidence="1 2" key="1">
    <citation type="journal article" date="2024" name="Plant J.">
        <title>Genome sequences and population genomics reveal climatic adaptation and genomic divergence between two closely related sweetgum species.</title>
        <authorList>
            <person name="Xu W.Q."/>
            <person name="Ren C.Q."/>
            <person name="Zhang X.Y."/>
            <person name="Comes H.P."/>
            <person name="Liu X.H."/>
            <person name="Li Y.G."/>
            <person name="Kettle C.J."/>
            <person name="Jalonen R."/>
            <person name="Gaisberger H."/>
            <person name="Ma Y.Z."/>
            <person name="Qiu Y.X."/>
        </authorList>
    </citation>
    <scope>NUCLEOTIDE SEQUENCE [LARGE SCALE GENOMIC DNA]</scope>
    <source>
        <strain evidence="1">Hangzhou</strain>
    </source>
</reference>
<dbReference type="EMBL" id="JBBPBK010000014">
    <property type="protein sequence ID" value="KAK9269951.1"/>
    <property type="molecule type" value="Genomic_DNA"/>
</dbReference>
<sequence>MGDYVIEGNYHGLYRDYDLDDYLGDAFLSLESFGPGRNSIHSLWSSQQAYHSLDEDDDVGMYRSSAAGTGHRRLYFGRSRRRRHGDANDGR</sequence>
<protein>
    <submittedName>
        <fullName evidence="1">Uncharacterized protein</fullName>
    </submittedName>
</protein>
<comment type="caution">
    <text evidence="1">The sequence shown here is derived from an EMBL/GenBank/DDBJ whole genome shotgun (WGS) entry which is preliminary data.</text>
</comment>
<accession>A0AAP0NCZ4</accession>
<evidence type="ECO:0000313" key="2">
    <source>
        <dbReference type="Proteomes" id="UP001415857"/>
    </source>
</evidence>
<organism evidence="1 2">
    <name type="scientific">Liquidambar formosana</name>
    <name type="common">Formosan gum</name>
    <dbReference type="NCBI Taxonomy" id="63359"/>
    <lineage>
        <taxon>Eukaryota</taxon>
        <taxon>Viridiplantae</taxon>
        <taxon>Streptophyta</taxon>
        <taxon>Embryophyta</taxon>
        <taxon>Tracheophyta</taxon>
        <taxon>Spermatophyta</taxon>
        <taxon>Magnoliopsida</taxon>
        <taxon>eudicotyledons</taxon>
        <taxon>Gunneridae</taxon>
        <taxon>Pentapetalae</taxon>
        <taxon>Saxifragales</taxon>
        <taxon>Altingiaceae</taxon>
        <taxon>Liquidambar</taxon>
    </lineage>
</organism>
<dbReference type="AlphaFoldDB" id="A0AAP0NCZ4"/>
<evidence type="ECO:0000313" key="1">
    <source>
        <dbReference type="EMBL" id="KAK9269951.1"/>
    </source>
</evidence>
<keyword evidence="2" id="KW-1185">Reference proteome</keyword>
<name>A0AAP0NCZ4_LIQFO</name>
<proteinExistence type="predicted"/>
<dbReference type="Proteomes" id="UP001415857">
    <property type="component" value="Unassembled WGS sequence"/>
</dbReference>
<gene>
    <name evidence="1" type="ORF">L1049_025524</name>
</gene>